<dbReference type="Proteomes" id="UP000178558">
    <property type="component" value="Unassembled WGS sequence"/>
</dbReference>
<accession>A0A1F7J474</accession>
<evidence type="ECO:0000313" key="1">
    <source>
        <dbReference type="EMBL" id="OGK50411.1"/>
    </source>
</evidence>
<dbReference type="EMBL" id="MGAQ01000017">
    <property type="protein sequence ID" value="OGK50411.1"/>
    <property type="molecule type" value="Genomic_DNA"/>
</dbReference>
<gene>
    <name evidence="1" type="ORF">A3B50_04645</name>
</gene>
<proteinExistence type="predicted"/>
<protein>
    <submittedName>
        <fullName evidence="1">Uncharacterized protein</fullName>
    </submittedName>
</protein>
<dbReference type="AlphaFoldDB" id="A0A1F7J474"/>
<organism evidence="1 2">
    <name type="scientific">Candidatus Roizmanbacteria bacterium RIFCSPLOWO2_01_FULL_40_42</name>
    <dbReference type="NCBI Taxonomy" id="1802066"/>
    <lineage>
        <taxon>Bacteria</taxon>
        <taxon>Candidatus Roizmaniibacteriota</taxon>
    </lineage>
</organism>
<reference evidence="1 2" key="1">
    <citation type="journal article" date="2016" name="Nat. Commun.">
        <title>Thousands of microbial genomes shed light on interconnected biogeochemical processes in an aquifer system.</title>
        <authorList>
            <person name="Anantharaman K."/>
            <person name="Brown C.T."/>
            <person name="Hug L.A."/>
            <person name="Sharon I."/>
            <person name="Castelle C.J."/>
            <person name="Probst A.J."/>
            <person name="Thomas B.C."/>
            <person name="Singh A."/>
            <person name="Wilkins M.J."/>
            <person name="Karaoz U."/>
            <person name="Brodie E.L."/>
            <person name="Williams K.H."/>
            <person name="Hubbard S.S."/>
            <person name="Banfield J.F."/>
        </authorList>
    </citation>
    <scope>NUCLEOTIDE SEQUENCE [LARGE SCALE GENOMIC DNA]</scope>
</reference>
<comment type="caution">
    <text evidence="1">The sequence shown here is derived from an EMBL/GenBank/DDBJ whole genome shotgun (WGS) entry which is preliminary data.</text>
</comment>
<evidence type="ECO:0000313" key="2">
    <source>
        <dbReference type="Proteomes" id="UP000178558"/>
    </source>
</evidence>
<sequence length="225" mass="26036">MSINASERLREYDDYGLNQKIAKQASAVFLRRQINREFLFRDLRGDDNVAPIALLIAFRRDQEYQKLAGEEREHTGTFDYSSPFSAFAYIHGFSIYLGVQRRYRKKYKAPRLERLTPADLTRFLSIGQDEEEDVGILLDQLGQTTACVNLGRSSYKRTDQVEFMANPLFLLGDLPISQTEFDYEHRNIGASLHPRDNWTREIRGYKPSFAAGFNDAAVLHRGRTR</sequence>
<name>A0A1F7J474_9BACT</name>